<dbReference type="EMBL" id="CP001326">
    <property type="protein sequence ID" value="ACO63396.1"/>
    <property type="molecule type" value="Genomic_DNA"/>
</dbReference>
<reference evidence="4 5" key="1">
    <citation type="journal article" date="2009" name="Science">
        <title>Green evolution and dynamic adaptations revealed by genomes of the marine picoeukaryotes Micromonas.</title>
        <authorList>
            <person name="Worden A.Z."/>
            <person name="Lee J.H."/>
            <person name="Mock T."/>
            <person name="Rouze P."/>
            <person name="Simmons M.P."/>
            <person name="Aerts A.L."/>
            <person name="Allen A.E."/>
            <person name="Cuvelier M.L."/>
            <person name="Derelle E."/>
            <person name="Everett M.V."/>
            <person name="Foulon E."/>
            <person name="Grimwood J."/>
            <person name="Gundlach H."/>
            <person name="Henrissat B."/>
            <person name="Napoli C."/>
            <person name="McDonald S.M."/>
            <person name="Parker M.S."/>
            <person name="Rombauts S."/>
            <person name="Salamov A."/>
            <person name="Von Dassow P."/>
            <person name="Badger J.H."/>
            <person name="Coutinho P.M."/>
            <person name="Demir E."/>
            <person name="Dubchak I."/>
            <person name="Gentemann C."/>
            <person name="Eikrem W."/>
            <person name="Gready J.E."/>
            <person name="John U."/>
            <person name="Lanier W."/>
            <person name="Lindquist E.A."/>
            <person name="Lucas S."/>
            <person name="Mayer K.F."/>
            <person name="Moreau H."/>
            <person name="Not F."/>
            <person name="Otillar R."/>
            <person name="Panaud O."/>
            <person name="Pangilinan J."/>
            <person name="Paulsen I."/>
            <person name="Piegu B."/>
            <person name="Poliakov A."/>
            <person name="Robbens S."/>
            <person name="Schmutz J."/>
            <person name="Toulza E."/>
            <person name="Wyss T."/>
            <person name="Zelensky A."/>
            <person name="Zhou K."/>
            <person name="Armbrust E.V."/>
            <person name="Bhattacharya D."/>
            <person name="Goodenough U.W."/>
            <person name="Van de Peer Y."/>
            <person name="Grigoriev I.V."/>
        </authorList>
    </citation>
    <scope>NUCLEOTIDE SEQUENCE [LARGE SCALE GENOMIC DNA]</scope>
    <source>
        <strain evidence="5">RCC299 / NOUM17</strain>
    </source>
</reference>
<dbReference type="OMA" id="ANVNVWM"/>
<dbReference type="STRING" id="296587.C1E6B4"/>
<accession>C1E6B4</accession>
<keyword evidence="5" id="KW-1185">Reference proteome</keyword>
<dbReference type="AlphaFoldDB" id="C1E6B4"/>
<evidence type="ECO:0000313" key="4">
    <source>
        <dbReference type="EMBL" id="ACO63396.1"/>
    </source>
</evidence>
<evidence type="ECO:0000313" key="5">
    <source>
        <dbReference type="Proteomes" id="UP000002009"/>
    </source>
</evidence>
<dbReference type="InterPro" id="IPR041667">
    <property type="entry name" value="Cupin_8"/>
</dbReference>
<dbReference type="InParanoid" id="C1E6B4"/>
<dbReference type="PANTHER" id="PTHR12461">
    <property type="entry name" value="HYPOXIA-INDUCIBLE FACTOR 1 ALPHA INHIBITOR-RELATED"/>
    <property type="match status" value="1"/>
</dbReference>
<dbReference type="InterPro" id="IPR014710">
    <property type="entry name" value="RmlC-like_jellyroll"/>
</dbReference>
<feature type="domain" description="JmjC" evidence="3">
    <location>
        <begin position="157"/>
        <end position="468"/>
    </location>
</feature>
<evidence type="ECO:0000256" key="1">
    <source>
        <dbReference type="ARBA" id="ARBA00006801"/>
    </source>
</evidence>
<evidence type="ECO:0000256" key="2">
    <source>
        <dbReference type="SAM" id="MobiDB-lite"/>
    </source>
</evidence>
<comment type="similarity">
    <text evidence="1">Belongs to the JARID1 histone demethylase family.</text>
</comment>
<gene>
    <name evidence="4" type="ORF">MICPUN_58606</name>
</gene>
<feature type="compositionally biased region" description="Acidic residues" evidence="2">
    <location>
        <begin position="320"/>
        <end position="330"/>
    </location>
</feature>
<dbReference type="KEGG" id="mis:MICPUN_58606"/>
<dbReference type="SUPFAM" id="SSF51197">
    <property type="entry name" value="Clavaminate synthase-like"/>
    <property type="match status" value="1"/>
</dbReference>
<dbReference type="PANTHER" id="PTHR12461:SF100">
    <property type="entry name" value="JMJC DOMAIN-CONTAINING PROTEIN 4"/>
    <property type="match status" value="1"/>
</dbReference>
<feature type="region of interest" description="Disordered" evidence="2">
    <location>
        <begin position="1"/>
        <end position="42"/>
    </location>
</feature>
<sequence length="496" mass="53115">MGKRRLQEEADDRRRRRLGDTDGCQNDYDGWKPPAGSSAPHPVARVAMSTVTPRDFFDRYVARRRPVVLTGGLEGTCWETAWKGWTDDALATCAARDDMVRVETRSSVTGAYGVGKYETMRFGDFVQRFRRGDETCYLTASPAAVDAQGRPQVAAPPASRLLGDANGGPPFRPKIAGKLVPANVNVWMGASADGASSGLHHDHHDNLYVLLRGTKRFELYAPSEICSMYTVGAPVAVHRNGRINYEESGRTRADGDDGSVAARVAAGAVNAAYAELEAAESAMANGEEGGAARVEAAERAVDAAMDDAAFTAAGGRGAEGDGDDGDDLDGDGFFGGHDDFDDVDDSDLDADVDSDEDEEENEDGGDGAGGDGAGRGAGGGGGAEADPPSFSRVDRDRLSEFPRFARAHASARVQTEIRAGEVLYLPAGWFHEVTSKGDGETNRHMALNYWFHPPAPGGEDASTYAFETPYGSRARQAMWEDDWAMWEELHQSSEAK</sequence>
<dbReference type="GeneID" id="8243811"/>
<feature type="region of interest" description="Disordered" evidence="2">
    <location>
        <begin position="313"/>
        <end position="393"/>
    </location>
</feature>
<evidence type="ECO:0000259" key="3">
    <source>
        <dbReference type="PROSITE" id="PS51184"/>
    </source>
</evidence>
<dbReference type="Pfam" id="PF13621">
    <property type="entry name" value="Cupin_8"/>
    <property type="match status" value="1"/>
</dbReference>
<dbReference type="Gene3D" id="2.60.120.10">
    <property type="entry name" value="Jelly Rolls"/>
    <property type="match status" value="2"/>
</dbReference>
<name>C1E6B4_MICCC</name>
<feature type="compositionally biased region" description="Gly residues" evidence="2">
    <location>
        <begin position="366"/>
        <end position="383"/>
    </location>
</feature>
<organism evidence="4 5">
    <name type="scientific">Micromonas commoda (strain RCC299 / NOUM17 / CCMP2709)</name>
    <name type="common">Picoplanktonic green alga</name>
    <dbReference type="NCBI Taxonomy" id="296587"/>
    <lineage>
        <taxon>Eukaryota</taxon>
        <taxon>Viridiplantae</taxon>
        <taxon>Chlorophyta</taxon>
        <taxon>Mamiellophyceae</taxon>
        <taxon>Mamiellales</taxon>
        <taxon>Mamiellaceae</taxon>
        <taxon>Micromonas</taxon>
    </lineage>
</organism>
<dbReference type="Proteomes" id="UP000002009">
    <property type="component" value="Chromosome 5"/>
</dbReference>
<feature type="compositionally biased region" description="Basic and acidic residues" evidence="2">
    <location>
        <begin position="1"/>
        <end position="13"/>
    </location>
</feature>
<dbReference type="OrthoDB" id="415358at2759"/>
<dbReference type="PROSITE" id="PS51184">
    <property type="entry name" value="JMJC"/>
    <property type="match status" value="1"/>
</dbReference>
<feature type="compositionally biased region" description="Acidic residues" evidence="2">
    <location>
        <begin position="339"/>
        <end position="365"/>
    </location>
</feature>
<protein>
    <recommendedName>
        <fullName evidence="3">JmjC domain-containing protein</fullName>
    </recommendedName>
</protein>
<dbReference type="InterPro" id="IPR003347">
    <property type="entry name" value="JmjC_dom"/>
</dbReference>
<dbReference type="eggNOG" id="KOG2508">
    <property type="taxonomic scope" value="Eukaryota"/>
</dbReference>
<dbReference type="RefSeq" id="XP_002502138.1">
    <property type="nucleotide sequence ID" value="XM_002502092.1"/>
</dbReference>
<proteinExistence type="inferred from homology"/>